<evidence type="ECO:0000256" key="1">
    <source>
        <dbReference type="ARBA" id="ARBA00001953"/>
    </source>
</evidence>
<dbReference type="Proteomes" id="UP000669060">
    <property type="component" value="Unassembled WGS sequence"/>
</dbReference>
<dbReference type="SUPFAM" id="SSF56059">
    <property type="entry name" value="Glutathione synthetase ATP-binding domain-like"/>
    <property type="match status" value="1"/>
</dbReference>
<dbReference type="InterPro" id="IPR001882">
    <property type="entry name" value="Biotin_BS"/>
</dbReference>
<dbReference type="Pfam" id="PF00289">
    <property type="entry name" value="Biotin_carb_N"/>
    <property type="match status" value="1"/>
</dbReference>
<proteinExistence type="predicted"/>
<dbReference type="PROSITE" id="PS50979">
    <property type="entry name" value="BC"/>
    <property type="match status" value="1"/>
</dbReference>
<dbReference type="CDD" id="cd06850">
    <property type="entry name" value="biotinyl_domain"/>
    <property type="match status" value="1"/>
</dbReference>
<dbReference type="SUPFAM" id="SSF52440">
    <property type="entry name" value="PreATP-grasp domain"/>
    <property type="match status" value="1"/>
</dbReference>
<dbReference type="Gene3D" id="2.40.50.100">
    <property type="match status" value="1"/>
</dbReference>
<sequence>MTITTLLVANRGEIACRVMRTAKALGLTTVAVHSATDRHARHVEEADIAIDLGGAKPAESYLRADAVLAAAKAAGAQAIHPGYGFLSENAGFARACEEAGLIFLGPPASAIDAMGSKSAAKALMEEAGVPLVPGYHGDDQDYATFQREAARIGYPVLLKAAAGGGGKGMKVVERESELAEALESAQREAQSGFGDSHMLVEKYLTKPRHVEIQVFADRHGNCLYLNERDCSIQRRHQKVVEEAPAPGLNAELRQAMGEAAVRAAQAIGYVGAGTVEFLYDEGSGQFFFMEMNTRLQVEHPVTEAITGLDLVAWQIRVARGERLPITQAQVPLNGHAIEVRLYAEDPEGGFLPASGRLDLYREPAAGAGRRVDSGIREGDEVSPFYDPMLAKLIAWGETREEARARLLSMLADTAVGGVKTNLAFLQRVLAHPAFAAAELDTGFIGRYQDQLLPAPAALPESFWQLAGEAWVQSVTRHVRADDAHSPWSARNGWRNVLPGETDLHLTCKGEQHVVRMRHVGGARLARLNGEWLEVVIDGKRHRHLALRRGNALYLEWNGEMLAIQRFDPISEAEAAHAHHGGLGAPMNGSIVRILVEPGQHVEAGTALVVLEAMKMEHSIRAPHDGVVKSLYCSEGELVSEGTVLVELEEKAEGGGNFGA</sequence>
<evidence type="ECO:0000259" key="8">
    <source>
        <dbReference type="PROSITE" id="PS50975"/>
    </source>
</evidence>
<feature type="domain" description="Biotin carboxylation" evidence="9">
    <location>
        <begin position="2"/>
        <end position="449"/>
    </location>
</feature>
<keyword evidence="11" id="KW-1185">Reference proteome</keyword>
<dbReference type="PANTHER" id="PTHR18866:SF33">
    <property type="entry name" value="METHYLCROTONOYL-COA CARBOXYLASE SUBUNIT ALPHA, MITOCHONDRIAL-RELATED"/>
    <property type="match status" value="1"/>
</dbReference>
<dbReference type="InterPro" id="IPR048429">
    <property type="entry name" value="MCC_alpha_BT"/>
</dbReference>
<dbReference type="Pfam" id="PF00364">
    <property type="entry name" value="Biotin_lipoyl"/>
    <property type="match status" value="1"/>
</dbReference>
<name>A0ABS3TP82_9PSED</name>
<dbReference type="InterPro" id="IPR005479">
    <property type="entry name" value="CPAse_ATP-bd"/>
</dbReference>
<dbReference type="PROSITE" id="PS00188">
    <property type="entry name" value="BIOTIN"/>
    <property type="match status" value="1"/>
</dbReference>
<dbReference type="InterPro" id="IPR011761">
    <property type="entry name" value="ATP-grasp"/>
</dbReference>
<keyword evidence="2" id="KW-0436">Ligase</keyword>
<dbReference type="InterPro" id="IPR011053">
    <property type="entry name" value="Single_hybrid_motif"/>
</dbReference>
<comment type="caution">
    <text evidence="10">The sequence shown here is derived from an EMBL/GenBank/DDBJ whole genome shotgun (WGS) entry which is preliminary data.</text>
</comment>
<accession>A0ABS3TP82</accession>
<evidence type="ECO:0000259" key="9">
    <source>
        <dbReference type="PROSITE" id="PS50979"/>
    </source>
</evidence>
<gene>
    <name evidence="10" type="ORF">JFY56_09525</name>
</gene>
<evidence type="ECO:0000256" key="4">
    <source>
        <dbReference type="ARBA" id="ARBA00022840"/>
    </source>
</evidence>
<dbReference type="Gene3D" id="3.30.470.20">
    <property type="entry name" value="ATP-grasp fold, B domain"/>
    <property type="match status" value="1"/>
</dbReference>
<dbReference type="RefSeq" id="WP_208313415.1">
    <property type="nucleotide sequence ID" value="NZ_JAELYA010000003.1"/>
</dbReference>
<organism evidence="10 11">
    <name type="scientific">Pseudomonas schmalbachii</name>
    <dbReference type="NCBI Taxonomy" id="2816993"/>
    <lineage>
        <taxon>Bacteria</taxon>
        <taxon>Pseudomonadati</taxon>
        <taxon>Pseudomonadota</taxon>
        <taxon>Gammaproteobacteria</taxon>
        <taxon>Pseudomonadales</taxon>
        <taxon>Pseudomonadaceae</taxon>
        <taxon>Pseudomonas</taxon>
    </lineage>
</organism>
<dbReference type="Pfam" id="PF21139">
    <property type="entry name" value="BT_MCC_alpha"/>
    <property type="match status" value="1"/>
</dbReference>
<dbReference type="SMART" id="SM00878">
    <property type="entry name" value="Biotin_carb_C"/>
    <property type="match status" value="1"/>
</dbReference>
<dbReference type="NCBIfam" id="NF006367">
    <property type="entry name" value="PRK08591.1"/>
    <property type="match status" value="1"/>
</dbReference>
<feature type="domain" description="ATP-grasp" evidence="8">
    <location>
        <begin position="121"/>
        <end position="319"/>
    </location>
</feature>
<dbReference type="InterPro" id="IPR011764">
    <property type="entry name" value="Biotin_carboxylation_dom"/>
</dbReference>
<dbReference type="InterPro" id="IPR011054">
    <property type="entry name" value="Rudment_hybrid_motif"/>
</dbReference>
<dbReference type="Pfam" id="PF02786">
    <property type="entry name" value="CPSase_L_D2"/>
    <property type="match status" value="1"/>
</dbReference>
<evidence type="ECO:0000256" key="3">
    <source>
        <dbReference type="ARBA" id="ARBA00022741"/>
    </source>
</evidence>
<dbReference type="SUPFAM" id="SSF51246">
    <property type="entry name" value="Rudiment single hybrid motif"/>
    <property type="match status" value="1"/>
</dbReference>
<dbReference type="PROSITE" id="PS00867">
    <property type="entry name" value="CPSASE_2"/>
    <property type="match status" value="1"/>
</dbReference>
<dbReference type="PANTHER" id="PTHR18866">
    <property type="entry name" value="CARBOXYLASE:PYRUVATE/ACETYL-COA/PROPIONYL-COA CARBOXYLASE"/>
    <property type="match status" value="1"/>
</dbReference>
<keyword evidence="3 6" id="KW-0547">Nucleotide-binding</keyword>
<reference evidence="10 11" key="1">
    <citation type="submission" date="2020-12" db="EMBL/GenBank/DDBJ databases">
        <title>Pseudomonas schmalbachii sp. nov. isolated from millipede gut.</title>
        <authorList>
            <person name="Shelomi M."/>
        </authorList>
    </citation>
    <scope>NUCLEOTIDE SEQUENCE [LARGE SCALE GENOMIC DNA]</scope>
    <source>
        <strain evidence="10 11">Milli4</strain>
    </source>
</reference>
<dbReference type="InterPro" id="IPR005481">
    <property type="entry name" value="BC-like_N"/>
</dbReference>
<dbReference type="InterPro" id="IPR000089">
    <property type="entry name" value="Biotin_lipoyl"/>
</dbReference>
<dbReference type="PROSITE" id="PS00866">
    <property type="entry name" value="CPSASE_1"/>
    <property type="match status" value="1"/>
</dbReference>
<evidence type="ECO:0000259" key="7">
    <source>
        <dbReference type="PROSITE" id="PS50968"/>
    </source>
</evidence>
<evidence type="ECO:0000256" key="6">
    <source>
        <dbReference type="PROSITE-ProRule" id="PRU00409"/>
    </source>
</evidence>
<protein>
    <submittedName>
        <fullName evidence="10">Acetyl/propionyl/methylcrotonyl-CoA carboxylase subunit alpha</fullName>
    </submittedName>
</protein>
<dbReference type="SUPFAM" id="SSF51230">
    <property type="entry name" value="Single hybrid motif"/>
    <property type="match status" value="1"/>
</dbReference>
<dbReference type="PROSITE" id="PS50975">
    <property type="entry name" value="ATP_GRASP"/>
    <property type="match status" value="1"/>
</dbReference>
<dbReference type="InterPro" id="IPR050856">
    <property type="entry name" value="Biotin_carboxylase_complex"/>
</dbReference>
<feature type="domain" description="Lipoyl-binding" evidence="7">
    <location>
        <begin position="579"/>
        <end position="648"/>
    </location>
</feature>
<comment type="cofactor">
    <cofactor evidence="1">
        <name>biotin</name>
        <dbReference type="ChEBI" id="CHEBI:57586"/>
    </cofactor>
</comment>
<dbReference type="Gene3D" id="3.30.700.40">
    <property type="match status" value="1"/>
</dbReference>
<evidence type="ECO:0000313" key="10">
    <source>
        <dbReference type="EMBL" id="MBO3275463.1"/>
    </source>
</evidence>
<keyword evidence="5" id="KW-0092">Biotin</keyword>
<dbReference type="Pfam" id="PF02785">
    <property type="entry name" value="Biotin_carb_C"/>
    <property type="match status" value="1"/>
</dbReference>
<evidence type="ECO:0000256" key="5">
    <source>
        <dbReference type="ARBA" id="ARBA00023267"/>
    </source>
</evidence>
<dbReference type="EMBL" id="JAELYA010000003">
    <property type="protein sequence ID" value="MBO3275463.1"/>
    <property type="molecule type" value="Genomic_DNA"/>
</dbReference>
<dbReference type="PROSITE" id="PS50968">
    <property type="entry name" value="BIOTINYL_LIPOYL"/>
    <property type="match status" value="1"/>
</dbReference>
<evidence type="ECO:0000256" key="2">
    <source>
        <dbReference type="ARBA" id="ARBA00022598"/>
    </source>
</evidence>
<dbReference type="InterPro" id="IPR005482">
    <property type="entry name" value="Biotin_COase_C"/>
</dbReference>
<keyword evidence="4 6" id="KW-0067">ATP-binding</keyword>
<dbReference type="InterPro" id="IPR016185">
    <property type="entry name" value="PreATP-grasp_dom_sf"/>
</dbReference>
<evidence type="ECO:0000313" key="11">
    <source>
        <dbReference type="Proteomes" id="UP000669060"/>
    </source>
</evidence>